<evidence type="ECO:0000313" key="1">
    <source>
        <dbReference type="EMBL" id="ODP36506.1"/>
    </source>
</evidence>
<dbReference type="EMBL" id="MDDS01000068">
    <property type="protein sequence ID" value="ODP36506.1"/>
    <property type="molecule type" value="Genomic_DNA"/>
</dbReference>
<evidence type="ECO:0000313" key="2">
    <source>
        <dbReference type="Proteomes" id="UP000094487"/>
    </source>
</evidence>
<dbReference type="PANTHER" id="PTHR43737:SF1">
    <property type="entry name" value="DUF1501 DOMAIN-CONTAINING PROTEIN"/>
    <property type="match status" value="1"/>
</dbReference>
<dbReference type="AlphaFoldDB" id="A0A1E3LRY2"/>
<name>A0A1E3LRY2_9SPHN</name>
<reference evidence="1 2" key="1">
    <citation type="submission" date="2016-08" db="EMBL/GenBank/DDBJ databases">
        <title>Draft genome of the agarase producing Sphingomonas sp. MCT13.</title>
        <authorList>
            <person name="D'Andrea M.M."/>
            <person name="Rossolini G.M."/>
            <person name="Thaller M.C."/>
        </authorList>
    </citation>
    <scope>NUCLEOTIDE SEQUENCE [LARGE SCALE GENOMIC DNA]</scope>
    <source>
        <strain evidence="1 2">MCT13</strain>
    </source>
</reference>
<dbReference type="PANTHER" id="PTHR43737">
    <property type="entry name" value="BLL7424 PROTEIN"/>
    <property type="match status" value="1"/>
</dbReference>
<dbReference type="Pfam" id="PF08811">
    <property type="entry name" value="DUF1800"/>
    <property type="match status" value="1"/>
</dbReference>
<organism evidence="1 2">
    <name type="scientific">Sphingomonas turrisvirgatae</name>
    <dbReference type="NCBI Taxonomy" id="1888892"/>
    <lineage>
        <taxon>Bacteria</taxon>
        <taxon>Pseudomonadati</taxon>
        <taxon>Pseudomonadota</taxon>
        <taxon>Alphaproteobacteria</taxon>
        <taxon>Sphingomonadales</taxon>
        <taxon>Sphingomonadaceae</taxon>
        <taxon>Sphingomonas</taxon>
    </lineage>
</organism>
<keyword evidence="2" id="KW-1185">Reference proteome</keyword>
<evidence type="ECO:0008006" key="3">
    <source>
        <dbReference type="Google" id="ProtNLM"/>
    </source>
</evidence>
<dbReference type="OrthoDB" id="9772295at2"/>
<dbReference type="Proteomes" id="UP000094487">
    <property type="component" value="Unassembled WGS sequence"/>
</dbReference>
<gene>
    <name evidence="1" type="ORF">BFL28_05835</name>
</gene>
<dbReference type="InterPro" id="IPR014917">
    <property type="entry name" value="DUF1800"/>
</dbReference>
<proteinExistence type="predicted"/>
<sequence length="589" mass="62534">MNAFRGRTMDSLQRPDAIASGFEDVGLQPGVGAHAPTNAARSARPVGMLSTSTLGLTLAACGGGGGSDSGGIVTIVAPPTATPTPIPTFTPTAITDAQATRFLGQATMGANSAGIAELKARGFAGWIANEFAKPRATTHWDWLVANGFRDAANMNGTQGFDNVMWSQMIGAGDQLRQRIGMALLQILVVGADGMNLKWRQFAMAAYVDVLMDNAFGNFRTLLGGIVTNAAMASFLTFLNNRKANPVTGAIPDENFAREVMQLFTIGLHRLNMDGTRVLSNGHPVETYTAADVSALARVFTGLTLDSTDNSTPDRLRRPLVVDAGLHETGPSTFLGATVPAGVNATEAIRIALDTIFLHPNVPPFVSKQLIQRLVTSNPSPAYVNRVAMKFADNGTGIRGDMQAVIRAILLDEEARAEPSGVIAGKLREPVLRVTGWARAFGATSLSGKWDVGDTSDVSKRLGQAMGRASSVFNFFRPGYVPPGSAFATAELVVPEMQITNELSVIGYVNYMHWVVNNSTDLRTSYAELTGIADTGALIDRVNLLVAAGQVGHATLNKIRVAADSAKDPLIRIHTAILLLMASPEYITQR</sequence>
<comment type="caution">
    <text evidence="1">The sequence shown here is derived from an EMBL/GenBank/DDBJ whole genome shotgun (WGS) entry which is preliminary data.</text>
</comment>
<protein>
    <recommendedName>
        <fullName evidence="3">DUF1800 domain-containing protein</fullName>
    </recommendedName>
</protein>
<dbReference type="STRING" id="1888892.BFL28_05835"/>
<accession>A0A1E3LRY2</accession>